<dbReference type="Proteomes" id="UP000256964">
    <property type="component" value="Unassembled WGS sequence"/>
</dbReference>
<dbReference type="OrthoDB" id="3255427at2759"/>
<dbReference type="AlphaFoldDB" id="A0A371DTE2"/>
<accession>A0A371DTE2</accession>
<reference evidence="2 3" key="1">
    <citation type="journal article" date="2018" name="Biotechnol. Biofuels">
        <title>Integrative visual omics of the white-rot fungus Polyporus brumalis exposes the biotechnological potential of its oxidative enzymes for delignifying raw plant biomass.</title>
        <authorList>
            <person name="Miyauchi S."/>
            <person name="Rancon A."/>
            <person name="Drula E."/>
            <person name="Hage H."/>
            <person name="Chaduli D."/>
            <person name="Favel A."/>
            <person name="Grisel S."/>
            <person name="Henrissat B."/>
            <person name="Herpoel-Gimbert I."/>
            <person name="Ruiz-Duenas F.J."/>
            <person name="Chevret D."/>
            <person name="Hainaut M."/>
            <person name="Lin J."/>
            <person name="Wang M."/>
            <person name="Pangilinan J."/>
            <person name="Lipzen A."/>
            <person name="Lesage-Meessen L."/>
            <person name="Navarro D."/>
            <person name="Riley R."/>
            <person name="Grigoriev I.V."/>
            <person name="Zhou S."/>
            <person name="Raouche S."/>
            <person name="Rosso M.N."/>
        </authorList>
    </citation>
    <scope>NUCLEOTIDE SEQUENCE [LARGE SCALE GENOMIC DNA]</scope>
    <source>
        <strain evidence="2 3">BRFM 1820</strain>
    </source>
</reference>
<proteinExistence type="predicted"/>
<keyword evidence="3" id="KW-1185">Reference proteome</keyword>
<organism evidence="2 3">
    <name type="scientific">Lentinus brumalis</name>
    <dbReference type="NCBI Taxonomy" id="2498619"/>
    <lineage>
        <taxon>Eukaryota</taxon>
        <taxon>Fungi</taxon>
        <taxon>Dikarya</taxon>
        <taxon>Basidiomycota</taxon>
        <taxon>Agaricomycotina</taxon>
        <taxon>Agaricomycetes</taxon>
        <taxon>Polyporales</taxon>
        <taxon>Polyporaceae</taxon>
        <taxon>Lentinus</taxon>
    </lineage>
</organism>
<feature type="region of interest" description="Disordered" evidence="1">
    <location>
        <begin position="54"/>
        <end position="137"/>
    </location>
</feature>
<dbReference type="EMBL" id="KZ857381">
    <property type="protein sequence ID" value="RDX55823.1"/>
    <property type="molecule type" value="Genomic_DNA"/>
</dbReference>
<evidence type="ECO:0000256" key="1">
    <source>
        <dbReference type="SAM" id="MobiDB-lite"/>
    </source>
</evidence>
<feature type="region of interest" description="Disordered" evidence="1">
    <location>
        <begin position="367"/>
        <end position="389"/>
    </location>
</feature>
<feature type="region of interest" description="Disordered" evidence="1">
    <location>
        <begin position="1"/>
        <end position="28"/>
    </location>
</feature>
<evidence type="ECO:0000313" key="2">
    <source>
        <dbReference type="EMBL" id="RDX55823.1"/>
    </source>
</evidence>
<evidence type="ECO:0000313" key="3">
    <source>
        <dbReference type="Proteomes" id="UP000256964"/>
    </source>
</evidence>
<protein>
    <submittedName>
        <fullName evidence="2">Uncharacterized protein</fullName>
    </submittedName>
</protein>
<dbReference type="PANTHER" id="PTHR38696">
    <property type="entry name" value="MEDIATOR OF RNA POLYMERASE II TRANSCRIPTION SUBUNIT 13"/>
    <property type="match status" value="1"/>
</dbReference>
<dbReference type="PANTHER" id="PTHR38696:SF1">
    <property type="entry name" value="MEDIATOR OF RNA POLYMERASE II TRANSCRIPTION SUBUNIT 13"/>
    <property type="match status" value="1"/>
</dbReference>
<gene>
    <name evidence="2" type="ORF">OH76DRAFT_1396168</name>
</gene>
<name>A0A371DTE2_9APHY</name>
<sequence>MQAYYSGERSYSNGAKGQPYAPPPQYYQQYPGYGYAQTGGAPIAAPFPVYPGMQPAIGTPATGRPRPLDREPSRSSTPGHTRPGIRPLKSALKRTRTPEYGGPVGDGPPLVRGRTPEGIPVQRQRTRSGSRMRVNSTPRWDSDHLIVSLRSTNELHIDGIGDAEVANELSEDILSIWPHGVNQQGFRRGKWKVQFAGNPWTSAGLDAVLAGKMLVRLSVSLARLGYGYLSTVNVSSPWTSPQLVYHAAPPDPEAFVFAMMLSKSGDRLTFLDGPADLTIALGTALREYFPRRITTDRATEDGLHIFEIKRGPTGVLVDRATLTTFVLTWLNRAGFRLSGSVPLGSRSLFSLGPRRETWLFRLKRSARPKDLGRRPSSRQSRQSRGEYEA</sequence>